<dbReference type="InterPro" id="IPR053931">
    <property type="entry name" value="RapZ_C"/>
</dbReference>
<reference evidence="8" key="1">
    <citation type="submission" date="2016-10" db="EMBL/GenBank/DDBJ databases">
        <authorList>
            <person name="Varghese N."/>
            <person name="Submissions S."/>
        </authorList>
    </citation>
    <scope>NUCLEOTIDE SEQUENCE [LARGE SCALE GENOMIC DNA]</scope>
    <source>
        <strain evidence="8">DSM 8415</strain>
    </source>
</reference>
<dbReference type="EMBL" id="FMYU01000006">
    <property type="protein sequence ID" value="SDC55014.1"/>
    <property type="molecule type" value="Genomic_DNA"/>
</dbReference>
<evidence type="ECO:0000313" key="8">
    <source>
        <dbReference type="Proteomes" id="UP000199411"/>
    </source>
</evidence>
<dbReference type="AlphaFoldDB" id="A0A1G6MIB7"/>
<evidence type="ECO:0000256" key="2">
    <source>
        <dbReference type="ARBA" id="ARBA00022840"/>
    </source>
</evidence>
<dbReference type="Pfam" id="PF03668">
    <property type="entry name" value="RapZ-like_N"/>
    <property type="match status" value="1"/>
</dbReference>
<keyword evidence="2 4" id="KW-0067">ATP-binding</keyword>
<dbReference type="HAMAP" id="MF_00636">
    <property type="entry name" value="RapZ_like"/>
    <property type="match status" value="1"/>
</dbReference>
<dbReference type="RefSeq" id="WP_092128622.1">
    <property type="nucleotide sequence ID" value="NZ_FMYU01000006.1"/>
</dbReference>
<dbReference type="Gene3D" id="3.40.50.300">
    <property type="entry name" value="P-loop containing nucleotide triphosphate hydrolases"/>
    <property type="match status" value="1"/>
</dbReference>
<proteinExistence type="inferred from homology"/>
<feature type="binding site" evidence="4">
    <location>
        <begin position="12"/>
        <end position="19"/>
    </location>
    <ligand>
        <name>ATP</name>
        <dbReference type="ChEBI" id="CHEBI:30616"/>
    </ligand>
</feature>
<evidence type="ECO:0000256" key="3">
    <source>
        <dbReference type="ARBA" id="ARBA00023134"/>
    </source>
</evidence>
<dbReference type="NCBIfam" id="NF003828">
    <property type="entry name" value="PRK05416.1"/>
    <property type="match status" value="1"/>
</dbReference>
<name>A0A1G6MIB7_9BACT</name>
<dbReference type="SUPFAM" id="SSF52540">
    <property type="entry name" value="P-loop containing nucleoside triphosphate hydrolases"/>
    <property type="match status" value="1"/>
</dbReference>
<evidence type="ECO:0000256" key="4">
    <source>
        <dbReference type="HAMAP-Rule" id="MF_00636"/>
    </source>
</evidence>
<evidence type="ECO:0000313" key="7">
    <source>
        <dbReference type="EMBL" id="SDC55014.1"/>
    </source>
</evidence>
<feature type="domain" description="RapZ C-terminal" evidence="6">
    <location>
        <begin position="170"/>
        <end position="287"/>
    </location>
</feature>
<dbReference type="Pfam" id="PF22740">
    <property type="entry name" value="PapZ_C"/>
    <property type="match status" value="1"/>
</dbReference>
<dbReference type="GO" id="GO:0005525">
    <property type="term" value="F:GTP binding"/>
    <property type="evidence" value="ECO:0007669"/>
    <property type="project" value="UniProtKB-UniRule"/>
</dbReference>
<keyword evidence="3 4" id="KW-0342">GTP-binding</keyword>
<organism evidence="7 8">
    <name type="scientific">Desulfurella multipotens</name>
    <dbReference type="NCBI Taxonomy" id="79269"/>
    <lineage>
        <taxon>Bacteria</taxon>
        <taxon>Pseudomonadati</taxon>
        <taxon>Campylobacterota</taxon>
        <taxon>Desulfurellia</taxon>
        <taxon>Desulfurellales</taxon>
        <taxon>Desulfurellaceae</taxon>
        <taxon>Desulfurella</taxon>
    </lineage>
</organism>
<gene>
    <name evidence="7" type="ORF">SAMN05660835_00998</name>
</gene>
<dbReference type="PANTHER" id="PTHR30448:SF0">
    <property type="entry name" value="RNASE ADAPTER PROTEIN RAPZ"/>
    <property type="match status" value="1"/>
</dbReference>
<keyword evidence="1 4" id="KW-0547">Nucleotide-binding</keyword>
<evidence type="ECO:0000256" key="1">
    <source>
        <dbReference type="ARBA" id="ARBA00022741"/>
    </source>
</evidence>
<accession>A0A1G6MIB7</accession>
<evidence type="ECO:0000259" key="6">
    <source>
        <dbReference type="Pfam" id="PF22740"/>
    </source>
</evidence>
<dbReference type="InterPro" id="IPR053930">
    <property type="entry name" value="RapZ-like_N"/>
</dbReference>
<evidence type="ECO:0000259" key="5">
    <source>
        <dbReference type="Pfam" id="PF03668"/>
    </source>
</evidence>
<dbReference type="Proteomes" id="UP000199411">
    <property type="component" value="Unassembled WGS sequence"/>
</dbReference>
<feature type="binding site" evidence="4">
    <location>
        <begin position="63"/>
        <end position="66"/>
    </location>
    <ligand>
        <name>GTP</name>
        <dbReference type="ChEBI" id="CHEBI:37565"/>
    </ligand>
</feature>
<dbReference type="GO" id="GO:0005524">
    <property type="term" value="F:ATP binding"/>
    <property type="evidence" value="ECO:0007669"/>
    <property type="project" value="UniProtKB-UniRule"/>
</dbReference>
<dbReference type="InterPro" id="IPR027417">
    <property type="entry name" value="P-loop_NTPase"/>
</dbReference>
<sequence length="289" mass="33216">MSKINKFIFISGLSGSGKSSALKVFEELRFFCMDNFPLQLIKKFIDIVEEGTFAVKDIAIVCDIREIDFQKYFFESVEWLKSKNINVIILYLHASKEKLITRYQETRRQHPLSIIKQLSLTQAIEEEKAIMECVAKISDFIIDTTDLNVNNLKNLILAKFGDTQALKPIVQLESFGFKYGLPAESDYVFDARFLPNPYFIESLKNTTGLDEVTYNFVLNQPNAKEFIDKIKDFLQFVLPLFKDMSKSYITISIGCTGGKHRSVAIVKHLEGFVKSMDYIVNTIHRDIGR</sequence>
<feature type="domain" description="RapZ-like N-terminal" evidence="5">
    <location>
        <begin position="7"/>
        <end position="161"/>
    </location>
</feature>
<dbReference type="PANTHER" id="PTHR30448">
    <property type="entry name" value="RNASE ADAPTER PROTEIN RAPZ"/>
    <property type="match status" value="1"/>
</dbReference>
<dbReference type="PIRSF" id="PIRSF005052">
    <property type="entry name" value="P-loopkin"/>
    <property type="match status" value="1"/>
</dbReference>
<keyword evidence="8" id="KW-1185">Reference proteome</keyword>
<dbReference type="OrthoDB" id="9784461at2"/>
<dbReference type="InterPro" id="IPR005337">
    <property type="entry name" value="RapZ-like"/>
</dbReference>
<protein>
    <submittedName>
        <fullName evidence="7">UPF0042 nucleotide-binding protein</fullName>
    </submittedName>
</protein>